<keyword evidence="2" id="KW-1185">Reference proteome</keyword>
<dbReference type="EMBL" id="CACTIH010007519">
    <property type="protein sequence ID" value="CAA3015009.1"/>
    <property type="molecule type" value="Genomic_DNA"/>
</dbReference>
<dbReference type="Gramene" id="OE9A007810T1">
    <property type="protein sequence ID" value="OE9A007810C1"/>
    <property type="gene ID" value="OE9A007810"/>
</dbReference>
<sequence length="105" mass="11672">MALNNVSPNSVAEDERTLNTILSLEDLNKGIRQMGRVLSFFSQLAPDEDCRPDPKGIRLVSKQPDYIPVGPHPSSAPSSGFRLLSMRYKSGEECFSESWEVPLGY</sequence>
<reference evidence="1 2" key="1">
    <citation type="submission" date="2019-12" db="EMBL/GenBank/DDBJ databases">
        <authorList>
            <person name="Alioto T."/>
            <person name="Alioto T."/>
            <person name="Gomez Garrido J."/>
        </authorList>
    </citation>
    <scope>NUCLEOTIDE SEQUENCE [LARGE SCALE GENOMIC DNA]</scope>
</reference>
<organism evidence="1 2">
    <name type="scientific">Olea europaea subsp. europaea</name>
    <dbReference type="NCBI Taxonomy" id="158383"/>
    <lineage>
        <taxon>Eukaryota</taxon>
        <taxon>Viridiplantae</taxon>
        <taxon>Streptophyta</taxon>
        <taxon>Embryophyta</taxon>
        <taxon>Tracheophyta</taxon>
        <taxon>Spermatophyta</taxon>
        <taxon>Magnoliopsida</taxon>
        <taxon>eudicotyledons</taxon>
        <taxon>Gunneridae</taxon>
        <taxon>Pentapetalae</taxon>
        <taxon>asterids</taxon>
        <taxon>lamiids</taxon>
        <taxon>Lamiales</taxon>
        <taxon>Oleaceae</taxon>
        <taxon>Oleeae</taxon>
        <taxon>Olea</taxon>
    </lineage>
</organism>
<proteinExistence type="predicted"/>
<comment type="caution">
    <text evidence="1">The sequence shown here is derived from an EMBL/GenBank/DDBJ whole genome shotgun (WGS) entry which is preliminary data.</text>
</comment>
<accession>A0A8S0U772</accession>
<dbReference type="AlphaFoldDB" id="A0A8S0U772"/>
<evidence type="ECO:0000313" key="2">
    <source>
        <dbReference type="Proteomes" id="UP000594638"/>
    </source>
</evidence>
<protein>
    <submittedName>
        <fullName evidence="1">Uncharacterized protein</fullName>
    </submittedName>
</protein>
<dbReference type="Proteomes" id="UP000594638">
    <property type="component" value="Unassembled WGS sequence"/>
</dbReference>
<gene>
    <name evidence="1" type="ORF">OLEA9_A007810</name>
</gene>
<name>A0A8S0U772_OLEEU</name>
<evidence type="ECO:0000313" key="1">
    <source>
        <dbReference type="EMBL" id="CAA3015009.1"/>
    </source>
</evidence>